<proteinExistence type="predicted"/>
<sequence length="85" mass="9048">MGMLCLIAFMGPPSELFSSVYGASATLLFSLKSFNSTVAMICTTACYRSHFASKTGISIILTTCGYKKAGQLFVSNRRSLATTSS</sequence>
<accession>A0A016U386</accession>
<keyword evidence="2" id="KW-1185">Reference proteome</keyword>
<name>A0A016U386_9BILA</name>
<comment type="caution">
    <text evidence="1">The sequence shown here is derived from an EMBL/GenBank/DDBJ whole genome shotgun (WGS) entry which is preliminary data.</text>
</comment>
<dbReference type="EMBL" id="JARK01001395">
    <property type="protein sequence ID" value="EYC09774.1"/>
    <property type="molecule type" value="Genomic_DNA"/>
</dbReference>
<reference evidence="2" key="1">
    <citation type="journal article" date="2015" name="Nat. Genet.">
        <title>The genome and transcriptome of the zoonotic hookworm Ancylostoma ceylanicum identify infection-specific gene families.</title>
        <authorList>
            <person name="Schwarz E.M."/>
            <person name="Hu Y."/>
            <person name="Antoshechkin I."/>
            <person name="Miller M.M."/>
            <person name="Sternberg P.W."/>
            <person name="Aroian R.V."/>
        </authorList>
    </citation>
    <scope>NUCLEOTIDE SEQUENCE</scope>
    <source>
        <strain evidence="2">HY135</strain>
    </source>
</reference>
<dbReference type="OrthoDB" id="10410641at2759"/>
<dbReference type="AlphaFoldDB" id="A0A016U386"/>
<organism evidence="1 2">
    <name type="scientific">Ancylostoma ceylanicum</name>
    <dbReference type="NCBI Taxonomy" id="53326"/>
    <lineage>
        <taxon>Eukaryota</taxon>
        <taxon>Metazoa</taxon>
        <taxon>Ecdysozoa</taxon>
        <taxon>Nematoda</taxon>
        <taxon>Chromadorea</taxon>
        <taxon>Rhabditida</taxon>
        <taxon>Rhabditina</taxon>
        <taxon>Rhabditomorpha</taxon>
        <taxon>Strongyloidea</taxon>
        <taxon>Ancylostomatidae</taxon>
        <taxon>Ancylostomatinae</taxon>
        <taxon>Ancylostoma</taxon>
    </lineage>
</organism>
<gene>
    <name evidence="1" type="primary">Acey_s0059.g3044</name>
    <name evidence="1" type="ORF">Y032_0059g3044</name>
</gene>
<evidence type="ECO:0000313" key="1">
    <source>
        <dbReference type="EMBL" id="EYC09774.1"/>
    </source>
</evidence>
<dbReference type="Proteomes" id="UP000024635">
    <property type="component" value="Unassembled WGS sequence"/>
</dbReference>
<protein>
    <submittedName>
        <fullName evidence="1">Uncharacterized protein</fullName>
    </submittedName>
</protein>
<evidence type="ECO:0000313" key="2">
    <source>
        <dbReference type="Proteomes" id="UP000024635"/>
    </source>
</evidence>